<evidence type="ECO:0000313" key="3">
    <source>
        <dbReference type="Proteomes" id="UP000752013"/>
    </source>
</evidence>
<gene>
    <name evidence="2" type="ORF">HCT46_01635</name>
</gene>
<name>A0A968GCB3_9SPIO</name>
<organism evidence="2 3">
    <name type="scientific">Entomospira nematocerorum</name>
    <dbReference type="NCBI Taxonomy" id="2719987"/>
    <lineage>
        <taxon>Bacteria</taxon>
        <taxon>Pseudomonadati</taxon>
        <taxon>Spirochaetota</taxon>
        <taxon>Spirochaetia</taxon>
        <taxon>Spirochaetales</taxon>
        <taxon>Spirochaetaceae</taxon>
        <taxon>Entomospira</taxon>
    </lineage>
</organism>
<evidence type="ECO:0000313" key="2">
    <source>
        <dbReference type="EMBL" id="NIZ46629.1"/>
    </source>
</evidence>
<protein>
    <recommendedName>
        <fullName evidence="1">Nucleotide modification associated domain-containing protein</fullName>
    </recommendedName>
</protein>
<keyword evidence="3" id="KW-1185">Reference proteome</keyword>
<sequence>MASPVNQIYSYIVAEDNGYSPNPFWGVLTLPWCKPPLRKAIATFASNKNTSDITALGIWLVGLSRKQKDGSNHIIFIAQITEILSHHDYFIAYPSKRPNMDSSYAHIHHVGDNAYYFDEKSGIYESIPSVHSNDDAMQQRDLSIPSVLISKHFLYYGSNSLPLPSNLIELKVGQGFKSTFSNDTKATLYDYIQTNQNNGYPSGQVLGRPSIWPIEDTSWQQSY</sequence>
<accession>A0A968GCB3</accession>
<feature type="domain" description="Nucleotide modification associated" evidence="1">
    <location>
        <begin position="6"/>
        <end position="200"/>
    </location>
</feature>
<dbReference type="InterPro" id="IPR041180">
    <property type="entry name" value="Nmad2"/>
</dbReference>
<proteinExistence type="predicted"/>
<dbReference type="RefSeq" id="WP_167703083.1">
    <property type="nucleotide sequence ID" value="NZ_CP118168.1"/>
</dbReference>
<dbReference type="EMBL" id="JAATLK010000001">
    <property type="protein sequence ID" value="NIZ46629.1"/>
    <property type="molecule type" value="Genomic_DNA"/>
</dbReference>
<dbReference type="Proteomes" id="UP000752013">
    <property type="component" value="Unassembled WGS sequence"/>
</dbReference>
<comment type="caution">
    <text evidence="2">The sequence shown here is derived from an EMBL/GenBank/DDBJ whole genome shotgun (WGS) entry which is preliminary data.</text>
</comment>
<dbReference type="Pfam" id="PF18753">
    <property type="entry name" value="Nmad2"/>
    <property type="match status" value="1"/>
</dbReference>
<dbReference type="AlphaFoldDB" id="A0A968GCB3"/>
<evidence type="ECO:0000259" key="1">
    <source>
        <dbReference type="Pfam" id="PF18753"/>
    </source>
</evidence>
<reference evidence="2" key="1">
    <citation type="submission" date="2020-03" db="EMBL/GenBank/DDBJ databases">
        <title>Spirochaetal bacteria isolated from arthropods constitute a novel genus Entomospira genus novum within the order Spirochaetales.</title>
        <authorList>
            <person name="Grana-Miraglia L."/>
            <person name="Sikutova S."/>
            <person name="Fingerle V."/>
            <person name="Sing A."/>
            <person name="Castillo-Ramirez S."/>
            <person name="Margos G."/>
            <person name="Rudolf I."/>
        </authorList>
    </citation>
    <scope>NUCLEOTIDE SEQUENCE</scope>
    <source>
        <strain evidence="2">BR208</strain>
    </source>
</reference>